<evidence type="ECO:0000256" key="2">
    <source>
        <dbReference type="ARBA" id="ARBA00022576"/>
    </source>
</evidence>
<evidence type="ECO:0000256" key="4">
    <source>
        <dbReference type="ARBA" id="ARBA00022898"/>
    </source>
</evidence>
<sequence>MPYVFTPTLDSLLKHLSSDFKDQAKHALFHESVMGSLVLREQIARQLADAKVKCSAEEIIITSGCQEAISCTLRSICRVNDIVAVESPGFHGVIHILKALGIKVLEVPSDPVHGINLETLEISLSKYKIAAVIVNPTNNNPLGFSMSSERRHRLLKLAIAHDFYIVEDDTYGDLSFSYPRPRAIASFDVCGRVILCGSFSKTLAPGLRIGWVKPGPLYQLILHEKYISSGSSFTAAQKAIAKIMQKGDYQAHLRRMRDRYRQNIAKAKALLEKHFITPYNVTSPVGGYYLWIELPKGVLADDVNRAILDEGVQLASGRVFSVGGDFVSCLRMNCSGNIDYLFEEAVASVSRAVAKLQSKSLTLL</sequence>
<dbReference type="InterPro" id="IPR015424">
    <property type="entry name" value="PyrdxlP-dep_Trfase"/>
</dbReference>
<dbReference type="SUPFAM" id="SSF53383">
    <property type="entry name" value="PLP-dependent transferases"/>
    <property type="match status" value="1"/>
</dbReference>
<dbReference type="Proteomes" id="UP000616499">
    <property type="component" value="Unassembled WGS sequence"/>
</dbReference>
<proteinExistence type="predicted"/>
<dbReference type="InterPro" id="IPR015422">
    <property type="entry name" value="PyrdxlP-dep_Trfase_small"/>
</dbReference>
<accession>A0ABQ2H4H1</accession>
<dbReference type="InterPro" id="IPR004839">
    <property type="entry name" value="Aminotransferase_I/II_large"/>
</dbReference>
<gene>
    <name evidence="6" type="ORF">GCM10009425_46580</name>
</gene>
<comment type="cofactor">
    <cofactor evidence="1">
        <name>pyridoxal 5'-phosphate</name>
        <dbReference type="ChEBI" id="CHEBI:597326"/>
    </cofactor>
</comment>
<dbReference type="InterPro" id="IPR015421">
    <property type="entry name" value="PyrdxlP-dep_Trfase_major"/>
</dbReference>
<dbReference type="EMBL" id="BMNW01000019">
    <property type="protein sequence ID" value="GGM30654.1"/>
    <property type="molecule type" value="Genomic_DNA"/>
</dbReference>
<evidence type="ECO:0000256" key="1">
    <source>
        <dbReference type="ARBA" id="ARBA00001933"/>
    </source>
</evidence>
<evidence type="ECO:0000313" key="7">
    <source>
        <dbReference type="Proteomes" id="UP000616499"/>
    </source>
</evidence>
<reference evidence="7" key="1">
    <citation type="journal article" date="2019" name="Int. J. Syst. Evol. Microbiol.">
        <title>The Global Catalogue of Microorganisms (GCM) 10K type strain sequencing project: providing services to taxonomists for standard genome sequencing and annotation.</title>
        <authorList>
            <consortium name="The Broad Institute Genomics Platform"/>
            <consortium name="The Broad Institute Genome Sequencing Center for Infectious Disease"/>
            <person name="Wu L."/>
            <person name="Ma J."/>
        </authorList>
    </citation>
    <scope>NUCLEOTIDE SEQUENCE [LARGE SCALE GENOMIC DNA]</scope>
    <source>
        <strain evidence="7">JCM 13501</strain>
    </source>
</reference>
<feature type="domain" description="Aminotransferase class I/classII large" evidence="5">
    <location>
        <begin position="35"/>
        <end position="336"/>
    </location>
</feature>
<name>A0ABQ2H4H1_9PSED</name>
<dbReference type="PANTHER" id="PTHR42790:SF7">
    <property type="entry name" value="GNTR FAMILY TRANSCRIPTIONAL REGULATORY PROTEIN"/>
    <property type="match status" value="1"/>
</dbReference>
<keyword evidence="3" id="KW-0808">Transferase</keyword>
<keyword evidence="7" id="KW-1185">Reference proteome</keyword>
<evidence type="ECO:0000313" key="6">
    <source>
        <dbReference type="EMBL" id="GGM30654.1"/>
    </source>
</evidence>
<dbReference type="Pfam" id="PF00155">
    <property type="entry name" value="Aminotran_1_2"/>
    <property type="match status" value="1"/>
</dbReference>
<dbReference type="CDD" id="cd00609">
    <property type="entry name" value="AAT_like"/>
    <property type="match status" value="1"/>
</dbReference>
<evidence type="ECO:0000256" key="3">
    <source>
        <dbReference type="ARBA" id="ARBA00022679"/>
    </source>
</evidence>
<evidence type="ECO:0000259" key="5">
    <source>
        <dbReference type="Pfam" id="PF00155"/>
    </source>
</evidence>
<comment type="caution">
    <text evidence="6">The sequence shown here is derived from an EMBL/GenBank/DDBJ whole genome shotgun (WGS) entry which is preliminary data.</text>
</comment>
<dbReference type="Gene3D" id="3.40.640.10">
    <property type="entry name" value="Type I PLP-dependent aspartate aminotransferase-like (Major domain)"/>
    <property type="match status" value="1"/>
</dbReference>
<dbReference type="PANTHER" id="PTHR42790">
    <property type="entry name" value="AMINOTRANSFERASE"/>
    <property type="match status" value="1"/>
</dbReference>
<keyword evidence="4" id="KW-0663">Pyridoxal phosphate</keyword>
<keyword evidence="2" id="KW-0032">Aminotransferase</keyword>
<protein>
    <submittedName>
        <fullName evidence="6">GntR family transcriptional regulator</fullName>
    </submittedName>
</protein>
<dbReference type="Gene3D" id="3.90.1150.10">
    <property type="entry name" value="Aspartate Aminotransferase, domain 1"/>
    <property type="match status" value="1"/>
</dbReference>
<dbReference type="InterPro" id="IPR050859">
    <property type="entry name" value="Class-I_PLP-dep_aminotransf"/>
</dbReference>
<organism evidence="6 7">
    <name type="scientific">Pseudomonas asuensis</name>
    <dbReference type="NCBI Taxonomy" id="1825787"/>
    <lineage>
        <taxon>Bacteria</taxon>
        <taxon>Pseudomonadati</taxon>
        <taxon>Pseudomonadota</taxon>
        <taxon>Gammaproteobacteria</taxon>
        <taxon>Pseudomonadales</taxon>
        <taxon>Pseudomonadaceae</taxon>
        <taxon>Pseudomonas</taxon>
    </lineage>
</organism>